<protein>
    <recommendedName>
        <fullName evidence="5">BZIP domain-containing protein</fullName>
    </recommendedName>
</protein>
<dbReference type="AlphaFoldDB" id="A0A6A4CCP9"/>
<sequence length="391" mass="43005">MEGCVLRPPNSQLFSDNVIGGVVQRCPPASRYCSPQVDTQYHPHQGRGASPAPEQGETGAASTNFSKRQWGTPQGDAILSTGRSMSPLSTGGKLQPPKGPPSSHTAARDDEGAQRNARAVEPTTRNERHVAMAELAAAEQMRLRDLRRMRQIRYRKKKENYMHSLEDETRQLRGEIEQLEQRRRSVSAAVPAGESAWSVAAEYFRLFQYGVRGPASASTSALSSPVEPQPSVQLDFLRSSMTPDVMFNTERGVEAILRTWSCISRWFAGVEMDLERLDKDASGSLVATTITTVTITEHTLRVVFPHLSPTDGGSRRVGTAASFLAGRLVGQTIAMRGFTRFEWDGAYCRMTSVLSQSDMLTPILRLVDSLEGVSCLFEGALITPDFRLKSV</sequence>
<evidence type="ECO:0000256" key="2">
    <source>
        <dbReference type="SAM" id="MobiDB-lite"/>
    </source>
</evidence>
<keyword evidence="4" id="KW-1185">Reference proteome</keyword>
<feature type="coiled-coil region" evidence="1">
    <location>
        <begin position="162"/>
        <end position="189"/>
    </location>
</feature>
<evidence type="ECO:0000256" key="1">
    <source>
        <dbReference type="SAM" id="Coils"/>
    </source>
</evidence>
<dbReference type="Proteomes" id="UP000434957">
    <property type="component" value="Unassembled WGS sequence"/>
</dbReference>
<proteinExistence type="predicted"/>
<gene>
    <name evidence="3" type="ORF">PR003_g26053</name>
</gene>
<comment type="caution">
    <text evidence="3">The sequence shown here is derived from an EMBL/GenBank/DDBJ whole genome shotgun (WGS) entry which is preliminary data.</text>
</comment>
<keyword evidence="1" id="KW-0175">Coiled coil</keyword>
<organism evidence="3 4">
    <name type="scientific">Phytophthora rubi</name>
    <dbReference type="NCBI Taxonomy" id="129364"/>
    <lineage>
        <taxon>Eukaryota</taxon>
        <taxon>Sar</taxon>
        <taxon>Stramenopiles</taxon>
        <taxon>Oomycota</taxon>
        <taxon>Peronosporomycetes</taxon>
        <taxon>Peronosporales</taxon>
        <taxon>Peronosporaceae</taxon>
        <taxon>Phytophthora</taxon>
    </lineage>
</organism>
<feature type="region of interest" description="Disordered" evidence="2">
    <location>
        <begin position="37"/>
        <end position="126"/>
    </location>
</feature>
<evidence type="ECO:0000313" key="3">
    <source>
        <dbReference type="EMBL" id="KAE9287438.1"/>
    </source>
</evidence>
<reference evidence="3 4" key="1">
    <citation type="submission" date="2018-08" db="EMBL/GenBank/DDBJ databases">
        <title>Genomic investigation of the strawberry pathogen Phytophthora fragariae indicates pathogenicity is determined by transcriptional variation in three key races.</title>
        <authorList>
            <person name="Adams T.M."/>
            <person name="Armitage A.D."/>
            <person name="Sobczyk M.K."/>
            <person name="Bates H.J."/>
            <person name="Dunwell J.M."/>
            <person name="Nellist C.F."/>
            <person name="Harrison R.J."/>
        </authorList>
    </citation>
    <scope>NUCLEOTIDE SEQUENCE [LARGE SCALE GENOMIC DNA]</scope>
    <source>
        <strain evidence="3 4">SCRP333</strain>
    </source>
</reference>
<evidence type="ECO:0008006" key="5">
    <source>
        <dbReference type="Google" id="ProtNLM"/>
    </source>
</evidence>
<name>A0A6A4CCP9_9STRA</name>
<dbReference type="EMBL" id="QXFT01003275">
    <property type="protein sequence ID" value="KAE9287438.1"/>
    <property type="molecule type" value="Genomic_DNA"/>
</dbReference>
<feature type="compositionally biased region" description="Polar residues" evidence="2">
    <location>
        <begin position="60"/>
        <end position="72"/>
    </location>
</feature>
<dbReference type="CDD" id="cd14688">
    <property type="entry name" value="bZIP_YAP"/>
    <property type="match status" value="1"/>
</dbReference>
<accession>A0A6A4CCP9</accession>
<evidence type="ECO:0000313" key="4">
    <source>
        <dbReference type="Proteomes" id="UP000434957"/>
    </source>
</evidence>